<dbReference type="EMBL" id="JBAHYK010000272">
    <property type="protein sequence ID" value="KAL0575805.1"/>
    <property type="molecule type" value="Genomic_DNA"/>
</dbReference>
<feature type="region of interest" description="Disordered" evidence="1">
    <location>
        <begin position="457"/>
        <end position="476"/>
    </location>
</feature>
<dbReference type="Gene3D" id="3.80.10.10">
    <property type="entry name" value="Ribonuclease Inhibitor"/>
    <property type="match status" value="1"/>
</dbReference>
<name>A0ABR3FKM6_9AGAR</name>
<reference evidence="2 3" key="1">
    <citation type="submission" date="2024-02" db="EMBL/GenBank/DDBJ databases">
        <title>A draft genome for the cacao thread blight pathogen Marasmius crinis-equi.</title>
        <authorList>
            <person name="Cohen S.P."/>
            <person name="Baruah I.K."/>
            <person name="Amoako-Attah I."/>
            <person name="Bukari Y."/>
            <person name="Meinhardt L.W."/>
            <person name="Bailey B.A."/>
        </authorList>
    </citation>
    <scope>NUCLEOTIDE SEQUENCE [LARGE SCALE GENOMIC DNA]</scope>
    <source>
        <strain evidence="2 3">GH-76</strain>
    </source>
</reference>
<evidence type="ECO:0000313" key="2">
    <source>
        <dbReference type="EMBL" id="KAL0575805.1"/>
    </source>
</evidence>
<sequence length="587" mass="65138">MAASTGLEGNHTSDTLEYFDEQMKKAREDLQELAYQRNLRVPICCLPVEILGRILILTSTRTGLVWRDILFPKVMHVCRLWRTIAMNTPSIWSQPDFCRPKLALEMIKYGKSAPLDITWGFSSEDSRRQEHLDVLSEALLQVSRISSLVLSCTPSEFTRLVPRMVSPLPSVHSLRLECKDDQSFVVLPEKLLGSDAPHLIHFRAHGCGIPWGSPILGNLTTLSITRFAMPGLVAPSAGEMAAALQAMTGLEELEMLDFFPSHSSIAVAQNAKQVILPRLKSIKLSSSGRAIAVLLRSISFPIATKVDLDIPEPDDAQDLLAECISSLFSETSMAHRRTVRSLSISDGGTGNIFRLLTWNTCGQGPLDPPQFRCRIGRVYVAEPFSLTRKFLDSLGPITSLETLDISTYSLSRDTILQRFGNLPLLGSIHVRIHTRCALDVVYFLSDRLTPSSAALANEAGQWQPPNTPKSKVAEGEQSTSVFPALTTLNLSDMTFNSNLLPALVSSLERRSENGHPLKTLVLEHCRHIYSHNIKAILDRVDIDIQRYPDETHYDDDSSDDSEAEPSHRCGGGCHGEDFYDSSDSDDW</sequence>
<dbReference type="InterPro" id="IPR032675">
    <property type="entry name" value="LRR_dom_sf"/>
</dbReference>
<dbReference type="Proteomes" id="UP001465976">
    <property type="component" value="Unassembled WGS sequence"/>
</dbReference>
<feature type="region of interest" description="Disordered" evidence="1">
    <location>
        <begin position="550"/>
        <end position="587"/>
    </location>
</feature>
<protein>
    <recommendedName>
        <fullName evidence="4">F-box domain-containing protein</fullName>
    </recommendedName>
</protein>
<dbReference type="SUPFAM" id="SSF52047">
    <property type="entry name" value="RNI-like"/>
    <property type="match status" value="1"/>
</dbReference>
<organism evidence="2 3">
    <name type="scientific">Marasmius crinis-equi</name>
    <dbReference type="NCBI Taxonomy" id="585013"/>
    <lineage>
        <taxon>Eukaryota</taxon>
        <taxon>Fungi</taxon>
        <taxon>Dikarya</taxon>
        <taxon>Basidiomycota</taxon>
        <taxon>Agaricomycotina</taxon>
        <taxon>Agaricomycetes</taxon>
        <taxon>Agaricomycetidae</taxon>
        <taxon>Agaricales</taxon>
        <taxon>Marasmiineae</taxon>
        <taxon>Marasmiaceae</taxon>
        <taxon>Marasmius</taxon>
    </lineage>
</organism>
<evidence type="ECO:0008006" key="4">
    <source>
        <dbReference type="Google" id="ProtNLM"/>
    </source>
</evidence>
<evidence type="ECO:0000313" key="3">
    <source>
        <dbReference type="Proteomes" id="UP001465976"/>
    </source>
</evidence>
<gene>
    <name evidence="2" type="ORF">V5O48_006159</name>
</gene>
<evidence type="ECO:0000256" key="1">
    <source>
        <dbReference type="SAM" id="MobiDB-lite"/>
    </source>
</evidence>
<keyword evidence="3" id="KW-1185">Reference proteome</keyword>
<comment type="caution">
    <text evidence="2">The sequence shown here is derived from an EMBL/GenBank/DDBJ whole genome shotgun (WGS) entry which is preliminary data.</text>
</comment>
<proteinExistence type="predicted"/>
<accession>A0ABR3FKM6</accession>
<feature type="compositionally biased region" description="Acidic residues" evidence="1">
    <location>
        <begin position="578"/>
        <end position="587"/>
    </location>
</feature>